<dbReference type="NCBIfam" id="TIGR03824">
    <property type="entry name" value="FlgM_jcvi"/>
    <property type="match status" value="1"/>
</dbReference>
<name>A0ABY6AWB7_9BURK</name>
<evidence type="ECO:0000256" key="10">
    <source>
        <dbReference type="SAM" id="SignalP"/>
    </source>
</evidence>
<keyword evidence="4" id="KW-1005">Bacterial flagellum biogenesis</keyword>
<feature type="compositionally biased region" description="Low complexity" evidence="9">
    <location>
        <begin position="14"/>
        <end position="38"/>
    </location>
</feature>
<dbReference type="Pfam" id="PF04316">
    <property type="entry name" value="FlgM"/>
    <property type="match status" value="1"/>
</dbReference>
<dbReference type="InterPro" id="IPR031316">
    <property type="entry name" value="FlgM_C"/>
</dbReference>
<organism evidence="12 13">
    <name type="scientific">Roseateles amylovorans</name>
    <dbReference type="NCBI Taxonomy" id="2978473"/>
    <lineage>
        <taxon>Bacteria</taxon>
        <taxon>Pseudomonadati</taxon>
        <taxon>Pseudomonadota</taxon>
        <taxon>Betaproteobacteria</taxon>
        <taxon>Burkholderiales</taxon>
        <taxon>Sphaerotilaceae</taxon>
        <taxon>Roseateles</taxon>
    </lineage>
</organism>
<proteinExistence type="inferred from homology"/>
<evidence type="ECO:0000256" key="8">
    <source>
        <dbReference type="ARBA" id="ARBA00030117"/>
    </source>
</evidence>
<keyword evidence="10" id="KW-0732">Signal</keyword>
<dbReference type="RefSeq" id="WP_261756631.1">
    <property type="nucleotide sequence ID" value="NZ_CP104562.2"/>
</dbReference>
<dbReference type="Proteomes" id="UP001064933">
    <property type="component" value="Chromosome"/>
</dbReference>
<evidence type="ECO:0000259" key="11">
    <source>
        <dbReference type="Pfam" id="PF04316"/>
    </source>
</evidence>
<keyword evidence="12" id="KW-0282">Flagellum</keyword>
<keyword evidence="13" id="KW-1185">Reference proteome</keyword>
<evidence type="ECO:0000256" key="9">
    <source>
        <dbReference type="SAM" id="MobiDB-lite"/>
    </source>
</evidence>
<feature type="chain" id="PRO_5047233797" description="Negative regulator of flagellin synthesis" evidence="10">
    <location>
        <begin position="36"/>
        <end position="111"/>
    </location>
</feature>
<evidence type="ECO:0000256" key="3">
    <source>
        <dbReference type="ARBA" id="ARBA00022491"/>
    </source>
</evidence>
<evidence type="ECO:0000256" key="7">
    <source>
        <dbReference type="ARBA" id="ARBA00024739"/>
    </source>
</evidence>
<keyword evidence="3" id="KW-0678">Repressor</keyword>
<dbReference type="EMBL" id="CP104562">
    <property type="protein sequence ID" value="UXH76890.1"/>
    <property type="molecule type" value="Genomic_DNA"/>
</dbReference>
<feature type="region of interest" description="Disordered" evidence="9">
    <location>
        <begin position="1"/>
        <end position="58"/>
    </location>
</feature>
<feature type="domain" description="Anti-sigma-28 factor FlgM C-terminal" evidence="11">
    <location>
        <begin position="63"/>
        <end position="101"/>
    </location>
</feature>
<reference evidence="12" key="1">
    <citation type="submission" date="2022-10" db="EMBL/GenBank/DDBJ databases">
        <title>Characterization and whole genome sequencing of a new Roseateles species, isolated from fresh water.</title>
        <authorList>
            <person name="Guliayeva D.Y."/>
            <person name="Akhremchuk A.E."/>
            <person name="Sikolenko M.A."/>
            <person name="Valentovich L.N."/>
            <person name="Sidarenka A.V."/>
        </authorList>
    </citation>
    <scope>NUCLEOTIDE SEQUENCE</scope>
    <source>
        <strain evidence="12">BIM B-1768</strain>
    </source>
</reference>
<keyword evidence="5" id="KW-0805">Transcription regulation</keyword>
<evidence type="ECO:0000313" key="13">
    <source>
        <dbReference type="Proteomes" id="UP001064933"/>
    </source>
</evidence>
<comment type="function">
    <text evidence="7">Responsible for the coupling of flagellin expression to flagellar assembly by preventing expression of the flagellin genes when a component of the middle class of proteins is defective. It negatively regulates flagellar genes by inhibiting the activity of FliA by directly binding to FliA.</text>
</comment>
<accession>A0ABY6AWB7</accession>
<protein>
    <recommendedName>
        <fullName evidence="2">Negative regulator of flagellin synthesis</fullName>
    </recommendedName>
    <alternativeName>
        <fullName evidence="8">Anti-sigma-28 factor</fullName>
    </alternativeName>
</protein>
<sequence>MKMSGQGPLTPINGSTAGAAAPVAAAAPVSGTASAAGADGVSTPTTTGGPALQAGPLTTDLMKPAQAAMADMPEVDPVRVAALREALANGEIRFDANRLAQLIQRFHGGHS</sequence>
<keyword evidence="12" id="KW-0969">Cilium</keyword>
<dbReference type="InterPro" id="IPR007412">
    <property type="entry name" value="FlgM"/>
</dbReference>
<keyword evidence="12" id="KW-0966">Cell projection</keyword>
<gene>
    <name evidence="12" type="primary">flgM</name>
    <name evidence="12" type="ORF">N4261_17900</name>
</gene>
<evidence type="ECO:0000256" key="4">
    <source>
        <dbReference type="ARBA" id="ARBA00022795"/>
    </source>
</evidence>
<dbReference type="InterPro" id="IPR035890">
    <property type="entry name" value="Anti-sigma-28_factor_FlgM_sf"/>
</dbReference>
<evidence type="ECO:0000256" key="5">
    <source>
        <dbReference type="ARBA" id="ARBA00023015"/>
    </source>
</evidence>
<evidence type="ECO:0000313" key="12">
    <source>
        <dbReference type="EMBL" id="UXH76890.1"/>
    </source>
</evidence>
<keyword evidence="6" id="KW-0804">Transcription</keyword>
<feature type="signal peptide" evidence="10">
    <location>
        <begin position="1"/>
        <end position="35"/>
    </location>
</feature>
<evidence type="ECO:0000256" key="6">
    <source>
        <dbReference type="ARBA" id="ARBA00023163"/>
    </source>
</evidence>
<evidence type="ECO:0000256" key="1">
    <source>
        <dbReference type="ARBA" id="ARBA00005322"/>
    </source>
</evidence>
<comment type="similarity">
    <text evidence="1">Belongs to the FlgM family.</text>
</comment>
<evidence type="ECO:0000256" key="2">
    <source>
        <dbReference type="ARBA" id="ARBA00017823"/>
    </source>
</evidence>
<dbReference type="SUPFAM" id="SSF101498">
    <property type="entry name" value="Anti-sigma factor FlgM"/>
    <property type="match status" value="1"/>
</dbReference>